<feature type="region of interest" description="Disordered" evidence="8">
    <location>
        <begin position="753"/>
        <end position="776"/>
    </location>
</feature>
<evidence type="ECO:0000256" key="6">
    <source>
        <dbReference type="ARBA" id="ARBA00022723"/>
    </source>
</evidence>
<dbReference type="AlphaFoldDB" id="A0AAW0DLU4"/>
<dbReference type="Pfam" id="PF00856">
    <property type="entry name" value="SET"/>
    <property type="match status" value="1"/>
</dbReference>
<feature type="region of interest" description="Disordered" evidence="8">
    <location>
        <begin position="1"/>
        <end position="34"/>
    </location>
</feature>
<keyword evidence="5" id="KW-0949">S-adenosyl-L-methionine</keyword>
<feature type="compositionally biased region" description="Pro residues" evidence="8">
    <location>
        <begin position="177"/>
        <end position="190"/>
    </location>
</feature>
<keyword evidence="13" id="KW-1185">Reference proteome</keyword>
<evidence type="ECO:0000259" key="9">
    <source>
        <dbReference type="PROSITE" id="PS50280"/>
    </source>
</evidence>
<dbReference type="GO" id="GO:0042054">
    <property type="term" value="F:histone methyltransferase activity"/>
    <property type="evidence" value="ECO:0007669"/>
    <property type="project" value="InterPro"/>
</dbReference>
<dbReference type="Proteomes" id="UP001362999">
    <property type="component" value="Unassembled WGS sequence"/>
</dbReference>
<feature type="compositionally biased region" description="Basic and acidic residues" evidence="8">
    <location>
        <begin position="401"/>
        <end position="423"/>
    </location>
</feature>
<keyword evidence="6" id="KW-0479">Metal-binding</keyword>
<sequence>MPSPHKSRRSHRKDMDDAEELWRRSPSPVEDWGNDDREWEMEVIGEEVRYDGEIKYEVRWNGWKRPDGTNTTWQSANDTPLAQWEEDRLKDLSTKDTTKVKLWSTLDLVNRATRERKQGYVRPTEEEYNAFQKECFELERRMERLMDKHAPKNAIAGPSKPRPLPIPNSLASSSRPQPIPLPPPRLPRVPSPAISISSSVESIELLPVNPALGSSKGKRRATSPGLPPLPKRRALPESLPVIHRPSPLPERSPRALPPRASASSPARLTRSTSTSTSHTFLPPPTPHPRAPSTLSTSSFSTSSTLTASSSSLTTPPSRRTLKRRRVPSPSPSSSDSSSDSSDSTNSSDSCDSDSDDADDNKHKKAKDKTPTTRKCACGSLLPPPDVCRGMVCDTCRAAEGRLRSVASAKEREREGSVSKKARLDSSSAATASLVKGKGKAPEGGKSLRLKIESEWIQLAQSNDTADPHDAEGGDVTAGLTFVNDVDPDDEEVPPSLHGGRFQYLEDRYETEEGLGLRRFPDSATPFTDPESFTFCQCEERCEDYAHCCQDMDGDIDDVDEEGRRKNRYAYTNGLFNFSYHTDEVVVECNPYCTCPTTCGNRVAQRPRRVPIEIFKTVACGWGVRAPVRVAKGTVVGVYTGKLIPRAEAALLKGPRKEYCFDLDYANEEGVGEEELYSVDGWECGNWTRFINHSCMPNLLVQPVVYDTLPHQRIAFLAFIAKTDIPAHTEFTFDYDPGAQYEYVKWYLKEKEKREKGKGKKRDMKGKDLKKPRPEGAARDCVCGTEMCRGWVRDCE</sequence>
<dbReference type="GO" id="GO:0032259">
    <property type="term" value="P:methylation"/>
    <property type="evidence" value="ECO:0007669"/>
    <property type="project" value="UniProtKB-KW"/>
</dbReference>
<organism evidence="12 13">
    <name type="scientific">Favolaschia claudopus</name>
    <dbReference type="NCBI Taxonomy" id="2862362"/>
    <lineage>
        <taxon>Eukaryota</taxon>
        <taxon>Fungi</taxon>
        <taxon>Dikarya</taxon>
        <taxon>Basidiomycota</taxon>
        <taxon>Agaricomycotina</taxon>
        <taxon>Agaricomycetes</taxon>
        <taxon>Agaricomycetidae</taxon>
        <taxon>Agaricales</taxon>
        <taxon>Marasmiineae</taxon>
        <taxon>Mycenaceae</taxon>
        <taxon>Favolaschia</taxon>
    </lineage>
</organism>
<evidence type="ECO:0000259" key="11">
    <source>
        <dbReference type="PROSITE" id="PS50868"/>
    </source>
</evidence>
<dbReference type="PROSITE" id="PS50867">
    <property type="entry name" value="PRE_SET"/>
    <property type="match status" value="1"/>
</dbReference>
<feature type="compositionally biased region" description="Low complexity" evidence="8">
    <location>
        <begin position="257"/>
        <end position="280"/>
    </location>
</feature>
<keyword evidence="3" id="KW-0489">Methyltransferase</keyword>
<evidence type="ECO:0000256" key="1">
    <source>
        <dbReference type="ARBA" id="ARBA00004286"/>
    </source>
</evidence>
<feature type="domain" description="Post-SET" evidence="11">
    <location>
        <begin position="776"/>
        <end position="792"/>
    </location>
</feature>
<feature type="region of interest" description="Disordered" evidence="8">
    <location>
        <begin position="205"/>
        <end position="388"/>
    </location>
</feature>
<keyword evidence="4" id="KW-0808">Transferase</keyword>
<gene>
    <name evidence="12" type="ORF">R3P38DRAFT_3255694</name>
</gene>
<dbReference type="InterPro" id="IPR046341">
    <property type="entry name" value="SET_dom_sf"/>
</dbReference>
<protein>
    <recommendedName>
        <fullName evidence="14">Histone-lysine N-methyltransferase</fullName>
    </recommendedName>
</protein>
<evidence type="ECO:0000256" key="3">
    <source>
        <dbReference type="ARBA" id="ARBA00022603"/>
    </source>
</evidence>
<dbReference type="Gene3D" id="2.170.270.10">
    <property type="entry name" value="SET domain"/>
    <property type="match status" value="1"/>
</dbReference>
<dbReference type="SMART" id="SM00317">
    <property type="entry name" value="SET"/>
    <property type="match status" value="1"/>
</dbReference>
<name>A0AAW0DLU4_9AGAR</name>
<comment type="caution">
    <text evidence="12">The sequence shown here is derived from an EMBL/GenBank/DDBJ whole genome shotgun (WGS) entry which is preliminary data.</text>
</comment>
<feature type="region of interest" description="Disordered" evidence="8">
    <location>
        <begin position="147"/>
        <end position="192"/>
    </location>
</feature>
<feature type="domain" description="SET" evidence="9">
    <location>
        <begin position="609"/>
        <end position="735"/>
    </location>
</feature>
<evidence type="ECO:0000256" key="8">
    <source>
        <dbReference type="SAM" id="MobiDB-lite"/>
    </source>
</evidence>
<dbReference type="GO" id="GO:0008270">
    <property type="term" value="F:zinc ion binding"/>
    <property type="evidence" value="ECO:0007669"/>
    <property type="project" value="InterPro"/>
</dbReference>
<dbReference type="InterPro" id="IPR050973">
    <property type="entry name" value="H3K9_Histone-Lys_N-MTase"/>
</dbReference>
<evidence type="ECO:0000256" key="2">
    <source>
        <dbReference type="ARBA" id="ARBA00022454"/>
    </source>
</evidence>
<feature type="compositionally biased region" description="Basic and acidic residues" evidence="8">
    <location>
        <begin position="764"/>
        <end position="776"/>
    </location>
</feature>
<feature type="domain" description="Pre-SET" evidence="10">
    <location>
        <begin position="533"/>
        <end position="606"/>
    </location>
</feature>
<dbReference type="InterPro" id="IPR007728">
    <property type="entry name" value="Pre-SET_dom"/>
</dbReference>
<dbReference type="InterPro" id="IPR001214">
    <property type="entry name" value="SET_dom"/>
</dbReference>
<dbReference type="InterPro" id="IPR003616">
    <property type="entry name" value="Post-SET_dom"/>
</dbReference>
<dbReference type="PANTHER" id="PTHR46223">
    <property type="entry name" value="HISTONE-LYSINE N-METHYLTRANSFERASE SUV39H"/>
    <property type="match status" value="1"/>
</dbReference>
<evidence type="ECO:0000256" key="5">
    <source>
        <dbReference type="ARBA" id="ARBA00022691"/>
    </source>
</evidence>
<evidence type="ECO:0000259" key="10">
    <source>
        <dbReference type="PROSITE" id="PS50867"/>
    </source>
</evidence>
<evidence type="ECO:0008006" key="14">
    <source>
        <dbReference type="Google" id="ProtNLM"/>
    </source>
</evidence>
<feature type="compositionally biased region" description="Low complexity" evidence="8">
    <location>
        <begin position="331"/>
        <end position="349"/>
    </location>
</feature>
<comment type="subcellular location">
    <subcellularLocation>
        <location evidence="1">Chromosome</location>
    </subcellularLocation>
</comment>
<feature type="region of interest" description="Disordered" evidence="8">
    <location>
        <begin position="401"/>
        <end position="446"/>
    </location>
</feature>
<dbReference type="GO" id="GO:0005634">
    <property type="term" value="C:nucleus"/>
    <property type="evidence" value="ECO:0007669"/>
    <property type="project" value="InterPro"/>
</dbReference>
<dbReference type="Pfam" id="PF05033">
    <property type="entry name" value="Pre-SET"/>
    <property type="match status" value="1"/>
</dbReference>
<evidence type="ECO:0000313" key="12">
    <source>
        <dbReference type="EMBL" id="KAK7052543.1"/>
    </source>
</evidence>
<dbReference type="PANTHER" id="PTHR46223:SF3">
    <property type="entry name" value="HISTONE-LYSINE N-METHYLTRANSFERASE SET-23"/>
    <property type="match status" value="1"/>
</dbReference>
<evidence type="ECO:0000256" key="4">
    <source>
        <dbReference type="ARBA" id="ARBA00022679"/>
    </source>
</evidence>
<evidence type="ECO:0000256" key="7">
    <source>
        <dbReference type="ARBA" id="ARBA00022833"/>
    </source>
</evidence>
<reference evidence="12 13" key="1">
    <citation type="journal article" date="2024" name="J Genomics">
        <title>Draft genome sequencing and assembly of Favolaschia claudopus CIRM-BRFM 2984 isolated from oak limbs.</title>
        <authorList>
            <person name="Navarro D."/>
            <person name="Drula E."/>
            <person name="Chaduli D."/>
            <person name="Cazenave R."/>
            <person name="Ahrendt S."/>
            <person name="Wang J."/>
            <person name="Lipzen A."/>
            <person name="Daum C."/>
            <person name="Barry K."/>
            <person name="Grigoriev I.V."/>
            <person name="Favel A."/>
            <person name="Rosso M.N."/>
            <person name="Martin F."/>
        </authorList>
    </citation>
    <scope>NUCLEOTIDE SEQUENCE [LARGE SCALE GENOMIC DNA]</scope>
    <source>
        <strain evidence="12 13">CIRM-BRFM 2984</strain>
    </source>
</reference>
<keyword evidence="7" id="KW-0862">Zinc</keyword>
<feature type="compositionally biased region" description="Low complexity" evidence="8">
    <location>
        <begin position="290"/>
        <end position="318"/>
    </location>
</feature>
<keyword evidence="2" id="KW-0158">Chromosome</keyword>
<proteinExistence type="predicted"/>
<dbReference type="PROSITE" id="PS50280">
    <property type="entry name" value="SET"/>
    <property type="match status" value="1"/>
</dbReference>
<dbReference type="SUPFAM" id="SSF82199">
    <property type="entry name" value="SET domain"/>
    <property type="match status" value="1"/>
</dbReference>
<evidence type="ECO:0000313" key="13">
    <source>
        <dbReference type="Proteomes" id="UP001362999"/>
    </source>
</evidence>
<dbReference type="EMBL" id="JAWWNJ010000007">
    <property type="protein sequence ID" value="KAK7052543.1"/>
    <property type="molecule type" value="Genomic_DNA"/>
</dbReference>
<accession>A0AAW0DLU4</accession>
<feature type="compositionally biased region" description="Basic residues" evidence="8">
    <location>
        <begin position="1"/>
        <end position="12"/>
    </location>
</feature>
<dbReference type="GO" id="GO:0005694">
    <property type="term" value="C:chromosome"/>
    <property type="evidence" value="ECO:0007669"/>
    <property type="project" value="UniProtKB-SubCell"/>
</dbReference>
<dbReference type="PROSITE" id="PS50868">
    <property type="entry name" value="POST_SET"/>
    <property type="match status" value="1"/>
</dbReference>